<dbReference type="OrthoDB" id="4719109at2"/>
<feature type="region of interest" description="Disordered" evidence="1">
    <location>
        <begin position="311"/>
        <end position="403"/>
    </location>
</feature>
<dbReference type="Pfam" id="PF18879">
    <property type="entry name" value="EspA_EspE"/>
    <property type="match status" value="1"/>
</dbReference>
<gene>
    <name evidence="3" type="ORF">B8W66_11995</name>
</gene>
<feature type="domain" description="ESX-1 secretion-associated protein EspA/EspE-like" evidence="2">
    <location>
        <begin position="21"/>
        <end position="103"/>
    </location>
</feature>
<keyword evidence="4" id="KW-1185">Reference proteome</keyword>
<organism evidence="3 4">
    <name type="scientific">Mycobacterium decipiens</name>
    <dbReference type="NCBI Taxonomy" id="1430326"/>
    <lineage>
        <taxon>Bacteria</taxon>
        <taxon>Bacillati</taxon>
        <taxon>Actinomycetota</taxon>
        <taxon>Actinomycetes</taxon>
        <taxon>Mycobacteriales</taxon>
        <taxon>Mycobacteriaceae</taxon>
        <taxon>Mycobacterium</taxon>
    </lineage>
</organism>
<comment type="caution">
    <text evidence="3">The sequence shown here is derived from an EMBL/GenBank/DDBJ whole genome shotgun (WGS) entry which is preliminary data.</text>
</comment>
<evidence type="ECO:0000259" key="2">
    <source>
        <dbReference type="Pfam" id="PF18879"/>
    </source>
</evidence>
<evidence type="ECO:0000313" key="4">
    <source>
        <dbReference type="Proteomes" id="UP000193247"/>
    </source>
</evidence>
<sequence>MSRAFIIDPTVGAIEGLYALLGIGIPNDGGVLYSSLEFFEKALEDLASAFPGDGWLGSAADKYSGKNRDHVNFFQELADLDRQLISLIKDQASAVKTTRDILDGAKRGLEYVRPVAVDLTYVPIVGYALSAAFQAPLCAAAMAVVGGALAYLTVKTLINAARLVGLLAKLAQVLAAAIADVISDVVDIIKGILEEVWEFITGAINGLKEIWDKLTWWISNMLSNVWSGVQSFVQHFFSGIPGLSGMTSGLSQVTGLFSSAGMLGSAGMSGSSGLTSASNLASAAGLTGLPGFGALPQVGQVAQVAQVRAASTSQPLRPRTEGLAETATEQPAAQHAQTVSAHGSQGTGGAPGMGGMHPASGAGKGATTKKYSEGAAAGTEDAERAPVEAETGGGKRVLVRNVV</sequence>
<dbReference type="RefSeq" id="WP_085325247.1">
    <property type="nucleotide sequence ID" value="NZ_NCXP01000012.1"/>
</dbReference>
<name>A0A1X2LUQ1_9MYCO</name>
<dbReference type="EMBL" id="NCXP01000012">
    <property type="protein sequence ID" value="OSC40603.1"/>
    <property type="molecule type" value="Genomic_DNA"/>
</dbReference>
<evidence type="ECO:0000313" key="3">
    <source>
        <dbReference type="EMBL" id="OSC40603.1"/>
    </source>
</evidence>
<accession>A0A1X2LUQ1</accession>
<dbReference type="Proteomes" id="UP000193247">
    <property type="component" value="Unassembled WGS sequence"/>
</dbReference>
<protein>
    <submittedName>
        <fullName evidence="3">Secretion protein EspA</fullName>
    </submittedName>
</protein>
<dbReference type="STRING" id="1430326.B8W66_11995"/>
<reference evidence="3 4" key="1">
    <citation type="submission" date="2017-04" db="EMBL/GenBank/DDBJ databases">
        <title>The new phylogeny of genus Mycobacterium.</title>
        <authorList>
            <person name="Tortoli E."/>
            <person name="Trovato A."/>
            <person name="Cirillo D.M."/>
        </authorList>
    </citation>
    <scope>NUCLEOTIDE SEQUENCE [LARGE SCALE GENOMIC DNA]</scope>
    <source>
        <strain evidence="3 4">TBL 1200985</strain>
    </source>
</reference>
<proteinExistence type="predicted"/>
<dbReference type="InterPro" id="IPR043796">
    <property type="entry name" value="ESX-1_EspA/EspE-like"/>
</dbReference>
<feature type="compositionally biased region" description="Gly residues" evidence="1">
    <location>
        <begin position="345"/>
        <end position="355"/>
    </location>
</feature>
<feature type="compositionally biased region" description="Polar residues" evidence="1">
    <location>
        <begin position="327"/>
        <end position="342"/>
    </location>
</feature>
<evidence type="ECO:0000256" key="1">
    <source>
        <dbReference type="SAM" id="MobiDB-lite"/>
    </source>
</evidence>
<dbReference type="AlphaFoldDB" id="A0A1X2LUQ1"/>